<dbReference type="Proteomes" id="UP001499933">
    <property type="component" value="Unassembled WGS sequence"/>
</dbReference>
<keyword evidence="1" id="KW-0732">Signal</keyword>
<evidence type="ECO:0008006" key="4">
    <source>
        <dbReference type="Google" id="ProtNLM"/>
    </source>
</evidence>
<organism evidence="2 3">
    <name type="scientific">Microbacterium deminutum</name>
    <dbReference type="NCBI Taxonomy" id="344164"/>
    <lineage>
        <taxon>Bacteria</taxon>
        <taxon>Bacillati</taxon>
        <taxon>Actinomycetota</taxon>
        <taxon>Actinomycetes</taxon>
        <taxon>Micrococcales</taxon>
        <taxon>Microbacteriaceae</taxon>
        <taxon>Microbacterium</taxon>
    </lineage>
</organism>
<protein>
    <recommendedName>
        <fullName evidence="4">Hemagglutinin-related protein</fullName>
    </recommendedName>
</protein>
<proteinExistence type="predicted"/>
<name>A0ABP5BJ71_9MICO</name>
<sequence>MRRGLPRARFAAAVTLTALIIGGLAPAAATAATPVAASGSATAAALVQAADLTTFAPGNIISDAVFFNSSTMSAAQIQSFFQAKVPVCQAGYTCLKDKYDTTRTTSADAMCGAYAGGLRERASTIVYKVARACGINPQVLIVTMQKEQGLVTHTWPSEFRFTLAMGQGCPDTAACDTRYYGFFNQVYGAAWQLKRYANPPGTSQYFTWYAPARTWSILYHPNRACGSSPVAVKNQATADLYYYTPYQPNTAALRAGYGQGDGCSSYGNRNFYSYFRDWFGSTQVASTVLFSVGPAIYLISGGTAYHIMPAEWPSYRATFGRPAPVGADYLTHFANGGDASLYLQSAATGTVAYLDGARTHRFASCNLVAMWGGSCSKLVRMSSADFDRIGAGPEMTRFARLAAGGAIYMIDETSLAPIYDAATLVLINGGSTPFTAMMQPARRAAMTKGPVRFPAARVVAIKGSAVYLPSWDGRLLHLPWWALAPELGLPSTAFRSVAGSSMSGYVRSGTLSNFVSCNGMTYFGASGTLRPVSADGAVGFSPSTLGPETCAVLKKSSEPPSAVFVQASNSPNVFAATDGTYHHVTTMALLKQIGAGSLPRVLRISPANLARLTIGDPVIAAGSLVKAPGSDAVYLADGDRLVHLPTWAMAQAYGVDGPMLTVSDAYAARRSAHADLTHFARCGDGLYSPAFGALSQVLSGDPAGNAVTVLADSTCAALTLTGPPIAGKVFLSDHTHLAVATGGGFLWPLDAATAKSMNGNVTPTPLIVPSGYIATLPRSRR</sequence>
<gene>
    <name evidence="2" type="ORF">GCM10009776_05050</name>
</gene>
<reference evidence="3" key="1">
    <citation type="journal article" date="2019" name="Int. J. Syst. Evol. Microbiol.">
        <title>The Global Catalogue of Microorganisms (GCM) 10K type strain sequencing project: providing services to taxonomists for standard genome sequencing and annotation.</title>
        <authorList>
            <consortium name="The Broad Institute Genomics Platform"/>
            <consortium name="The Broad Institute Genome Sequencing Center for Infectious Disease"/>
            <person name="Wu L."/>
            <person name="Ma J."/>
        </authorList>
    </citation>
    <scope>NUCLEOTIDE SEQUENCE [LARGE SCALE GENOMIC DNA]</scope>
    <source>
        <strain evidence="3">JCM 14901</strain>
    </source>
</reference>
<feature type="signal peptide" evidence="1">
    <location>
        <begin position="1"/>
        <end position="31"/>
    </location>
</feature>
<keyword evidence="3" id="KW-1185">Reference proteome</keyword>
<evidence type="ECO:0000313" key="2">
    <source>
        <dbReference type="EMBL" id="GAA1946012.1"/>
    </source>
</evidence>
<accession>A0ABP5BJ71</accession>
<evidence type="ECO:0000313" key="3">
    <source>
        <dbReference type="Proteomes" id="UP001499933"/>
    </source>
</evidence>
<dbReference type="EMBL" id="BAAAOG010000001">
    <property type="protein sequence ID" value="GAA1946012.1"/>
    <property type="molecule type" value="Genomic_DNA"/>
</dbReference>
<feature type="chain" id="PRO_5046375228" description="Hemagglutinin-related protein" evidence="1">
    <location>
        <begin position="32"/>
        <end position="781"/>
    </location>
</feature>
<evidence type="ECO:0000256" key="1">
    <source>
        <dbReference type="SAM" id="SignalP"/>
    </source>
</evidence>
<comment type="caution">
    <text evidence="2">The sequence shown here is derived from an EMBL/GenBank/DDBJ whole genome shotgun (WGS) entry which is preliminary data.</text>
</comment>